<dbReference type="PANTHER" id="PTHR17630:SF80">
    <property type="entry name" value="DIENELACTONE HYDROLASE DOMAIN-CONTAINING PROTEIN"/>
    <property type="match status" value="1"/>
</dbReference>
<dbReference type="Proteomes" id="UP001274830">
    <property type="component" value="Unassembled WGS sequence"/>
</dbReference>
<dbReference type="InterPro" id="IPR029058">
    <property type="entry name" value="AB_hydrolase_fold"/>
</dbReference>
<gene>
    <name evidence="3" type="ORF">LTR78_010824</name>
</gene>
<organism evidence="3 4">
    <name type="scientific">Recurvomyces mirabilis</name>
    <dbReference type="NCBI Taxonomy" id="574656"/>
    <lineage>
        <taxon>Eukaryota</taxon>
        <taxon>Fungi</taxon>
        <taxon>Dikarya</taxon>
        <taxon>Ascomycota</taxon>
        <taxon>Pezizomycotina</taxon>
        <taxon>Dothideomycetes</taxon>
        <taxon>Dothideomycetidae</taxon>
        <taxon>Mycosphaerellales</taxon>
        <taxon>Teratosphaeriaceae</taxon>
        <taxon>Recurvomyces</taxon>
    </lineage>
</organism>
<feature type="domain" description="Dienelactone hydrolase" evidence="2">
    <location>
        <begin position="62"/>
        <end position="213"/>
    </location>
</feature>
<dbReference type="SUPFAM" id="SSF53474">
    <property type="entry name" value="alpha/beta-Hydrolases"/>
    <property type="match status" value="1"/>
</dbReference>
<protein>
    <recommendedName>
        <fullName evidence="2">Dienelactone hydrolase domain-containing protein</fullName>
    </recommendedName>
</protein>
<reference evidence="3" key="1">
    <citation type="submission" date="2023-07" db="EMBL/GenBank/DDBJ databases">
        <title>Black Yeasts Isolated from many extreme environments.</title>
        <authorList>
            <person name="Coleine C."/>
            <person name="Stajich J.E."/>
            <person name="Selbmann L."/>
        </authorList>
    </citation>
    <scope>NUCLEOTIDE SEQUENCE</scope>
    <source>
        <strain evidence="3">CCFEE 5485</strain>
    </source>
</reference>
<dbReference type="EMBL" id="JAUTXT010000092">
    <property type="protein sequence ID" value="KAK3669286.1"/>
    <property type="molecule type" value="Genomic_DNA"/>
</dbReference>
<accession>A0AAE0TRD3</accession>
<comment type="caution">
    <text evidence="3">The sequence shown here is derived from an EMBL/GenBank/DDBJ whole genome shotgun (WGS) entry which is preliminary data.</text>
</comment>
<evidence type="ECO:0000256" key="1">
    <source>
        <dbReference type="SAM" id="MobiDB-lite"/>
    </source>
</evidence>
<dbReference type="Pfam" id="PF01738">
    <property type="entry name" value="DLH"/>
    <property type="match status" value="2"/>
</dbReference>
<dbReference type="Gene3D" id="3.40.50.1820">
    <property type="entry name" value="alpha/beta hydrolase"/>
    <property type="match status" value="1"/>
</dbReference>
<dbReference type="PANTHER" id="PTHR17630">
    <property type="entry name" value="DIENELACTONE HYDROLASE"/>
    <property type="match status" value="1"/>
</dbReference>
<evidence type="ECO:0000313" key="3">
    <source>
        <dbReference type="EMBL" id="KAK3669286.1"/>
    </source>
</evidence>
<keyword evidence="4" id="KW-1185">Reference proteome</keyword>
<evidence type="ECO:0000259" key="2">
    <source>
        <dbReference type="Pfam" id="PF01738"/>
    </source>
</evidence>
<name>A0AAE0TRD3_9PEZI</name>
<feature type="domain" description="Dienelactone hydrolase" evidence="2">
    <location>
        <begin position="235"/>
        <end position="332"/>
    </location>
</feature>
<dbReference type="InterPro" id="IPR002925">
    <property type="entry name" value="Dienelactn_hydro"/>
</dbReference>
<proteinExistence type="predicted"/>
<dbReference type="AlphaFoldDB" id="A0AAE0TRD3"/>
<sequence length="333" mass="35608">MADEDLATRAPESDAQEDAQAKSGIPGDTKPDQGAASMGEITKYNDTEVYITKPADYPHTSAKLLLLLTGGTGIHSTNNQLQADRYAAEGYLVVMPDQYAPPYHQIIPPTSFTNTASSFRFGGDPAPATTTSTAPASENPSVIEQVKLAVATTAKSFTIDMWLARHTPEKVLPILHRVLTSVKEEFADAAGNGFYAVGYCFGAKYVLLLGSELHKDVAQGQRAPESTAEEGMMKQGPQFKAGAIAHGTLITKEDLAGVSVPLCVVAVEDDAMFPDHVRKEGAMALREKGVEHEVSVYAGVPHGFAVLGDYEDGKIVAEQEKAFGQMLGWLKAH</sequence>
<evidence type="ECO:0000313" key="4">
    <source>
        <dbReference type="Proteomes" id="UP001274830"/>
    </source>
</evidence>
<feature type="region of interest" description="Disordered" evidence="1">
    <location>
        <begin position="1"/>
        <end position="37"/>
    </location>
</feature>
<dbReference type="GO" id="GO:0016787">
    <property type="term" value="F:hydrolase activity"/>
    <property type="evidence" value="ECO:0007669"/>
    <property type="project" value="InterPro"/>
</dbReference>